<sequence length="680" mass="72450">MKVSKKSKEWVADTAHRDCDAPGSWYCTGNYPPALEPLINRRIDFAQLEDFNKKRDGHADEYVAAYMARMEGRAPAEGGGYKPPKYFEIADDYDEDDYVEDDGVAPLEEFDAGGRRGRRPSDYAARAAEAQAADWKAWSNNEDTTRMWSLISSGRYDELAAWIQASPPVVQMRAQDGRAPLRTLEAMEERCRRPKRKASRVVDDEEEESCSLDDAARLVADAARVLVVSGSGISAAAGLSTYVNGGVYERARKKYKLKSGIELFNYGFYASRPRDCQAFLARLAEAVASASRADAARRFAALENSGALLRHVTMNRRAARRRRRRPAARHRLRVLLYGDEEHAAIVDGAGALGVLRADAANADLVLWLGVSLEQSASCEYLRLVEAALGGAPTPQLLVNPDAEAAFAARSSLASPADVDLRAPVAGGAGASPNTVDAQKEAKARAEAMVKAAAKARAEAEAEAKKQAEALEEEAAARAKARAEAEAKEKKAAEERAAAEAKARAKAEAEAAARAKARAEAEAKEKAAAEARAKAEAEAAAQAKGLTAAVAIKQAKDQAEAAADATKKAEAAVAAEAKAAVAAEAASRESKAASKRAEEEATILFDLKRKASALEKDAKAAGATIPDLDAPPPKKAKPSAKKGKKSAARAATPPTDARVPPRGTAPRRPLPPNRASRDPPP</sequence>
<dbReference type="Gene3D" id="3.40.50.1220">
    <property type="entry name" value="TPP-binding domain"/>
    <property type="match status" value="1"/>
</dbReference>
<feature type="compositionally biased region" description="Low complexity" evidence="1">
    <location>
        <begin position="570"/>
        <end position="584"/>
    </location>
</feature>
<feature type="compositionally biased region" description="Basic and acidic residues" evidence="1">
    <location>
        <begin position="605"/>
        <end position="618"/>
    </location>
</feature>
<dbReference type="Proteomes" id="UP001363151">
    <property type="component" value="Unassembled WGS sequence"/>
</dbReference>
<organism evidence="2 3">
    <name type="scientific">Aureococcus anophagefferens</name>
    <name type="common">Harmful bloom alga</name>
    <dbReference type="NCBI Taxonomy" id="44056"/>
    <lineage>
        <taxon>Eukaryota</taxon>
        <taxon>Sar</taxon>
        <taxon>Stramenopiles</taxon>
        <taxon>Ochrophyta</taxon>
        <taxon>Pelagophyceae</taxon>
        <taxon>Pelagomonadales</taxon>
        <taxon>Pelagomonadaceae</taxon>
        <taxon>Aureococcus</taxon>
    </lineage>
</organism>
<protein>
    <recommendedName>
        <fullName evidence="4">Deacetylase sirtuin-type domain-containing protein</fullName>
    </recommendedName>
</protein>
<dbReference type="InterPro" id="IPR050134">
    <property type="entry name" value="NAD-dep_sirtuin_deacylases"/>
</dbReference>
<evidence type="ECO:0000256" key="1">
    <source>
        <dbReference type="SAM" id="MobiDB-lite"/>
    </source>
</evidence>
<feature type="compositionally biased region" description="Basic residues" evidence="1">
    <location>
        <begin position="633"/>
        <end position="646"/>
    </location>
</feature>
<feature type="compositionally biased region" description="Low complexity" evidence="1">
    <location>
        <begin position="647"/>
        <end position="661"/>
    </location>
</feature>
<accession>A0ABR1G5R2</accession>
<evidence type="ECO:0000313" key="3">
    <source>
        <dbReference type="Proteomes" id="UP001363151"/>
    </source>
</evidence>
<gene>
    <name evidence="2" type="ORF">SO694_0016308</name>
</gene>
<dbReference type="SUPFAM" id="SSF52467">
    <property type="entry name" value="DHS-like NAD/FAD-binding domain"/>
    <property type="match status" value="1"/>
</dbReference>
<keyword evidence="3" id="KW-1185">Reference proteome</keyword>
<dbReference type="EMBL" id="JBBJCI010000095">
    <property type="protein sequence ID" value="KAK7248508.1"/>
    <property type="molecule type" value="Genomic_DNA"/>
</dbReference>
<dbReference type="InterPro" id="IPR029035">
    <property type="entry name" value="DHS-like_NAD/FAD-binding_dom"/>
</dbReference>
<evidence type="ECO:0000313" key="2">
    <source>
        <dbReference type="EMBL" id="KAK7248508.1"/>
    </source>
</evidence>
<dbReference type="PANTHER" id="PTHR11085:SF10">
    <property type="entry name" value="NAD-DEPENDENT PROTEIN DEACYLASE SIRTUIN-5, MITOCHONDRIAL-RELATED"/>
    <property type="match status" value="1"/>
</dbReference>
<feature type="compositionally biased region" description="Basic and acidic residues" evidence="1">
    <location>
        <begin position="585"/>
        <end position="598"/>
    </location>
</feature>
<feature type="compositionally biased region" description="Basic and acidic residues" evidence="1">
    <location>
        <begin position="555"/>
        <end position="569"/>
    </location>
</feature>
<dbReference type="PANTHER" id="PTHR11085">
    <property type="entry name" value="NAD-DEPENDENT PROTEIN DEACYLASE SIRTUIN-5, MITOCHONDRIAL-RELATED"/>
    <property type="match status" value="1"/>
</dbReference>
<comment type="caution">
    <text evidence="2">The sequence shown here is derived from an EMBL/GenBank/DDBJ whole genome shotgun (WGS) entry which is preliminary data.</text>
</comment>
<reference evidence="2 3" key="1">
    <citation type="submission" date="2024-03" db="EMBL/GenBank/DDBJ databases">
        <title>Aureococcus anophagefferens CCMP1851 and Kratosvirus quantuckense: Draft genome of a second virus-susceptible host strain in the model system.</title>
        <authorList>
            <person name="Chase E."/>
            <person name="Truchon A.R."/>
            <person name="Schepens W."/>
            <person name="Wilhelm S.W."/>
        </authorList>
    </citation>
    <scope>NUCLEOTIDE SEQUENCE [LARGE SCALE GENOMIC DNA]</scope>
    <source>
        <strain evidence="2 3">CCMP1851</strain>
    </source>
</reference>
<name>A0ABR1G5R2_AURAN</name>
<proteinExistence type="predicted"/>
<evidence type="ECO:0008006" key="4">
    <source>
        <dbReference type="Google" id="ProtNLM"/>
    </source>
</evidence>
<feature type="region of interest" description="Disordered" evidence="1">
    <location>
        <begin position="555"/>
        <end position="680"/>
    </location>
</feature>